<evidence type="ECO:0000256" key="2">
    <source>
        <dbReference type="ARBA" id="ARBA00010617"/>
    </source>
</evidence>
<keyword evidence="4 5" id="KW-0408">Iron</keyword>
<dbReference type="Pfam" id="PF00067">
    <property type="entry name" value="p450"/>
    <property type="match status" value="1"/>
</dbReference>
<comment type="similarity">
    <text evidence="2 5">Belongs to the cytochrome P450 family.</text>
</comment>
<dbReference type="Gene3D" id="1.10.630.10">
    <property type="entry name" value="Cytochrome P450"/>
    <property type="match status" value="1"/>
</dbReference>
<dbReference type="InterPro" id="IPR002403">
    <property type="entry name" value="Cyt_P450_E_grp-IV"/>
</dbReference>
<keyword evidence="5" id="KW-0349">Heme</keyword>
<evidence type="ECO:0000256" key="4">
    <source>
        <dbReference type="ARBA" id="ARBA00023004"/>
    </source>
</evidence>
<organism evidence="6 7">
    <name type="scientific">Benzoatithermus flavus</name>
    <dbReference type="NCBI Taxonomy" id="3108223"/>
    <lineage>
        <taxon>Bacteria</taxon>
        <taxon>Pseudomonadati</taxon>
        <taxon>Pseudomonadota</taxon>
        <taxon>Alphaproteobacteria</taxon>
        <taxon>Geminicoccales</taxon>
        <taxon>Geminicoccaceae</taxon>
        <taxon>Benzoatithermus</taxon>
    </lineage>
</organism>
<dbReference type="InterPro" id="IPR036396">
    <property type="entry name" value="Cyt_P450_sf"/>
</dbReference>
<dbReference type="EMBL" id="JBBLZC010000026">
    <property type="protein sequence ID" value="MEK0085376.1"/>
    <property type="molecule type" value="Genomic_DNA"/>
</dbReference>
<dbReference type="PRINTS" id="PR00385">
    <property type="entry name" value="P450"/>
</dbReference>
<evidence type="ECO:0000313" key="7">
    <source>
        <dbReference type="Proteomes" id="UP001375743"/>
    </source>
</evidence>
<dbReference type="InterPro" id="IPR017972">
    <property type="entry name" value="Cyt_P450_CS"/>
</dbReference>
<dbReference type="InterPro" id="IPR001128">
    <property type="entry name" value="Cyt_P450"/>
</dbReference>
<gene>
    <name evidence="6" type="ORF">U1T56_19665</name>
</gene>
<keyword evidence="7" id="KW-1185">Reference proteome</keyword>
<dbReference type="InterPro" id="IPR050121">
    <property type="entry name" value="Cytochrome_P450_monoxygenase"/>
</dbReference>
<dbReference type="PANTHER" id="PTHR24305">
    <property type="entry name" value="CYTOCHROME P450"/>
    <property type="match status" value="1"/>
</dbReference>
<dbReference type="SUPFAM" id="SSF48264">
    <property type="entry name" value="Cytochrome P450"/>
    <property type="match status" value="1"/>
</dbReference>
<proteinExistence type="inferred from homology"/>
<keyword evidence="3 5" id="KW-0479">Metal-binding</keyword>
<sequence length="477" mass="52393">MSAAIATAPLEAATPPWTGLAAALAREPVVPPAPKPATEVLPLWRLVLQLRRNVISTWGEPAYELEILSRPFLGNESFLLNHPDAIRRVLVDNHAHYGRTPATIRILHPIFGDGLLLAEGAAWKLQRRTTAPAFAPRSLDVATRHMASVAEETVAELAAHGTSAVDLLGVMRRLTLEVAGRSFFSQAMHEHGAAIRAAMGRYSARVARPSFLDFLLPASAPSPVDVARHWLARDFHRALDRMIAERRRSPPADQPRDLFDVLVAARDPETGKGFDPEELHDQIATLIVAGHETTALALFWACYLMGLAPEVQELVAEEARSVDLSPEAAASAKERLPLARAVIQEALRLYPPAFSIVRLALDRDEILGHAIPKGSLVVVAPWILHRHRKRWGHPERFDPTRFLPGAPPVDRYAYLPFGVGPRVCIGAQFALIEATLVLARLLASFRLELVGPRRVTPVAVVTTVPDRAPIFRLLPRS</sequence>
<keyword evidence="5" id="KW-0560">Oxidoreductase</keyword>
<dbReference type="Proteomes" id="UP001375743">
    <property type="component" value="Unassembled WGS sequence"/>
</dbReference>
<dbReference type="PROSITE" id="PS00086">
    <property type="entry name" value="CYTOCHROME_P450"/>
    <property type="match status" value="1"/>
</dbReference>
<evidence type="ECO:0000256" key="5">
    <source>
        <dbReference type="RuleBase" id="RU000461"/>
    </source>
</evidence>
<keyword evidence="5" id="KW-0503">Monooxygenase</keyword>
<evidence type="ECO:0000256" key="3">
    <source>
        <dbReference type="ARBA" id="ARBA00022723"/>
    </source>
</evidence>
<name>A0ABU8XWF9_9PROT</name>
<evidence type="ECO:0000313" key="6">
    <source>
        <dbReference type="EMBL" id="MEK0085376.1"/>
    </source>
</evidence>
<accession>A0ABU8XWF9</accession>
<comment type="caution">
    <text evidence="6">The sequence shown here is derived from an EMBL/GenBank/DDBJ whole genome shotgun (WGS) entry which is preliminary data.</text>
</comment>
<reference evidence="6 7" key="1">
    <citation type="submission" date="2024-01" db="EMBL/GenBank/DDBJ databases">
        <title>Multi-omics insights into the function and evolution of sodium benzoate biodegradation pathways in Benzoatithermus flavus gen. nov., sp. nov. from hot spring.</title>
        <authorList>
            <person name="Hu C.-J."/>
            <person name="Li W.-J."/>
        </authorList>
    </citation>
    <scope>NUCLEOTIDE SEQUENCE [LARGE SCALE GENOMIC DNA]</scope>
    <source>
        <strain evidence="6 7">SYSU G07066</strain>
    </source>
</reference>
<dbReference type="PANTHER" id="PTHR24305:SF166">
    <property type="entry name" value="CYTOCHROME P450 12A4, MITOCHONDRIAL-RELATED"/>
    <property type="match status" value="1"/>
</dbReference>
<comment type="cofactor">
    <cofactor evidence="1">
        <name>heme</name>
        <dbReference type="ChEBI" id="CHEBI:30413"/>
    </cofactor>
</comment>
<protein>
    <submittedName>
        <fullName evidence="6">Cytochrome P450</fullName>
    </submittedName>
</protein>
<dbReference type="RefSeq" id="WP_418161224.1">
    <property type="nucleotide sequence ID" value="NZ_JBBLZC010000026.1"/>
</dbReference>
<dbReference type="PRINTS" id="PR00465">
    <property type="entry name" value="EP450IV"/>
</dbReference>
<evidence type="ECO:0000256" key="1">
    <source>
        <dbReference type="ARBA" id="ARBA00001971"/>
    </source>
</evidence>